<accession>A0AB73T5Q9</accession>
<dbReference type="Pfam" id="PF13810">
    <property type="entry name" value="DUF4185"/>
    <property type="match status" value="1"/>
</dbReference>
<sequence>MGEGYREIKKCTGLEGEDFGYIKYPRAEPPFPGSDYITGVKFDRVRYHCGEGDMWPVTWAEDGCLYGAAGDNKGVPMNFWKISSSGAFGARTDSLDFGKLTNTGDWTLDVQNPEPVKYREYALDKSAEGIKPAGLLDIGGKLFMSVEIHNYGDCPRFNRQKNLHGWIVTSDDCGKTWNTDATPPDFFTGKLSSCHFLQFGRGYRGARDGYVYAYFPYDEDGCSYWENGDGLLLGRVLKEKILQREEWEFYAGGDDNACWDKSEDKAVPVFQYYKMTGENHVSYNPGIGRYIMGNYGFVDEELLPRPVHQMKWPQSHISQLTLYESEHPWGPWKLFYRDDNWGTYGDYQPSFPTKWMSGDGRLMCMVSSGSWDDYNFVVQKMAVMCREDRSFPLGARYFEFLDI</sequence>
<evidence type="ECO:0000313" key="2">
    <source>
        <dbReference type="EMBL" id="PWJ76669.1"/>
    </source>
</evidence>
<gene>
    <name evidence="2" type="ORF">C7383_104115</name>
</gene>
<name>A0AB73T5Q9_9FIRM</name>
<dbReference type="Proteomes" id="UP000245412">
    <property type="component" value="Unassembled WGS sequence"/>
</dbReference>
<protein>
    <submittedName>
        <fullName evidence="2">Uncharacterized protein DUF4185</fullName>
    </submittedName>
</protein>
<evidence type="ECO:0000313" key="3">
    <source>
        <dbReference type="Proteomes" id="UP000245412"/>
    </source>
</evidence>
<comment type="caution">
    <text evidence="2">The sequence shown here is derived from an EMBL/GenBank/DDBJ whole genome shotgun (WGS) entry which is preliminary data.</text>
</comment>
<dbReference type="AlphaFoldDB" id="A0AB73T5Q9"/>
<dbReference type="InterPro" id="IPR025442">
    <property type="entry name" value="DUF4185"/>
</dbReference>
<proteinExistence type="predicted"/>
<feature type="domain" description="DUF4185" evidence="1">
    <location>
        <begin position="124"/>
        <end position="377"/>
    </location>
</feature>
<keyword evidence="3" id="KW-1185">Reference proteome</keyword>
<evidence type="ECO:0000259" key="1">
    <source>
        <dbReference type="Pfam" id="PF13810"/>
    </source>
</evidence>
<reference evidence="2 3" key="1">
    <citation type="submission" date="2018-05" db="EMBL/GenBank/DDBJ databases">
        <authorList>
            <person name="Goeker M."/>
            <person name="Huntemann M."/>
            <person name="Clum A."/>
            <person name="Pillay M."/>
            <person name="Palaniappan K."/>
            <person name="Varghese N."/>
            <person name="Mikhailova N."/>
            <person name="Stamatis D."/>
            <person name="Reddy T."/>
            <person name="Daum C."/>
            <person name="Shapiro N."/>
            <person name="Ivanova N."/>
            <person name="Kyrpides N."/>
            <person name="Woyke T."/>
        </authorList>
    </citation>
    <scope>NUCLEOTIDE SEQUENCE [LARGE SCALE GENOMIC DNA]</scope>
    <source>
        <strain evidence="2 3">DSM 26524</strain>
    </source>
</reference>
<dbReference type="EMBL" id="QGGY01000004">
    <property type="protein sequence ID" value="PWJ76669.1"/>
    <property type="molecule type" value="Genomic_DNA"/>
</dbReference>
<dbReference type="RefSeq" id="WP_109625814.1">
    <property type="nucleotide sequence ID" value="NZ_JANKBI010000008.1"/>
</dbReference>
<organism evidence="2 3">
    <name type="scientific">Murimonas intestini</name>
    <dbReference type="NCBI Taxonomy" id="1337051"/>
    <lineage>
        <taxon>Bacteria</taxon>
        <taxon>Bacillati</taxon>
        <taxon>Bacillota</taxon>
        <taxon>Clostridia</taxon>
        <taxon>Lachnospirales</taxon>
        <taxon>Lachnospiraceae</taxon>
        <taxon>Murimonas</taxon>
    </lineage>
</organism>